<comment type="caution">
    <text evidence="9">The sequence shown here is derived from an EMBL/GenBank/DDBJ whole genome shotgun (WGS) entry which is preliminary data.</text>
</comment>
<dbReference type="Gene3D" id="2.170.120.20">
    <property type="entry name" value="Ribosomal protein L25, beta domain"/>
    <property type="match status" value="1"/>
</dbReference>
<dbReference type="Pfam" id="PF01386">
    <property type="entry name" value="Ribosomal_L25p"/>
    <property type="match status" value="1"/>
</dbReference>
<evidence type="ECO:0000256" key="4">
    <source>
        <dbReference type="ARBA" id="ARBA00023274"/>
    </source>
</evidence>
<dbReference type="PANTHER" id="PTHR33284">
    <property type="entry name" value="RIBOSOMAL PROTEIN L25/GLN-TRNA SYNTHETASE, ANTI-CODON-BINDING DOMAIN-CONTAINING PROTEIN"/>
    <property type="match status" value="1"/>
</dbReference>
<dbReference type="InterPro" id="IPR020056">
    <property type="entry name" value="Rbsml_bL25/Gln-tRNA_synth_N"/>
</dbReference>
<name>A0A1F5G2M2_9BACT</name>
<evidence type="ECO:0000256" key="3">
    <source>
        <dbReference type="ARBA" id="ARBA00022980"/>
    </source>
</evidence>
<sequence>MTDVTFVAKQRKIFGKKVKILRKEGSIPAHVFGHNVKTVHISVDAKNFGKVYEEKGETGLINLKIDSTPSRQVLIKGVQTHPLTSQFLHVDFYQVSLKEKVKVEIPLEFISEAPAVEKKIGLLLTPVEALEIEALPQDLPEKIEVDVSKLENVGDQVVVGDLKVDRKKIEVLADSGLVVANIGELVTKEAEEILAEEEKEKEEAAAEVAEVAPKEAPTEEAVEGKPTEETPSEEKTS</sequence>
<evidence type="ECO:0000259" key="7">
    <source>
        <dbReference type="Pfam" id="PF01386"/>
    </source>
</evidence>
<dbReference type="InterPro" id="IPR011035">
    <property type="entry name" value="Ribosomal_bL25/Gln-tRNA_synth"/>
</dbReference>
<accession>A0A1F5G2M2</accession>
<proteinExistence type="inferred from homology"/>
<dbReference type="GO" id="GO:0008097">
    <property type="term" value="F:5S rRNA binding"/>
    <property type="evidence" value="ECO:0007669"/>
    <property type="project" value="InterPro"/>
</dbReference>
<evidence type="ECO:0000256" key="2">
    <source>
        <dbReference type="ARBA" id="ARBA00022884"/>
    </source>
</evidence>
<feature type="domain" description="Large ribosomal subunit protein bL25 beta" evidence="8">
    <location>
        <begin position="100"/>
        <end position="182"/>
    </location>
</feature>
<comment type="function">
    <text evidence="5">This is one of the proteins that binds to the 5S RNA in the ribosome where it forms part of the central protuberance.</text>
</comment>
<evidence type="ECO:0000313" key="9">
    <source>
        <dbReference type="EMBL" id="OGD86132.1"/>
    </source>
</evidence>
<dbReference type="InterPro" id="IPR001021">
    <property type="entry name" value="Ribosomal_bL25_long"/>
</dbReference>
<organism evidence="9 10">
    <name type="scientific">Candidatus Curtissbacteria bacterium RBG_16_39_7</name>
    <dbReference type="NCBI Taxonomy" id="1797707"/>
    <lineage>
        <taxon>Bacteria</taxon>
        <taxon>Candidatus Curtissiibacteriota</taxon>
    </lineage>
</organism>
<evidence type="ECO:0000256" key="1">
    <source>
        <dbReference type="ARBA" id="ARBA00022730"/>
    </source>
</evidence>
<keyword evidence="4 5" id="KW-0687">Ribonucleoprotein</keyword>
<dbReference type="CDD" id="cd00495">
    <property type="entry name" value="Ribosomal_L25_TL5_CTC"/>
    <property type="match status" value="1"/>
</dbReference>
<dbReference type="GO" id="GO:0022625">
    <property type="term" value="C:cytosolic large ribosomal subunit"/>
    <property type="evidence" value="ECO:0007669"/>
    <property type="project" value="TreeGrafter"/>
</dbReference>
<comment type="subunit">
    <text evidence="5">Part of the 50S ribosomal subunit; part of the 5S rRNA/L5/L18/L25 subcomplex. Contacts the 5S rRNA. Binds to the 5S rRNA independently of L5 and L18.</text>
</comment>
<dbReference type="Pfam" id="PF14693">
    <property type="entry name" value="Ribosomal_TL5_C"/>
    <property type="match status" value="1"/>
</dbReference>
<evidence type="ECO:0000256" key="6">
    <source>
        <dbReference type="SAM" id="MobiDB-lite"/>
    </source>
</evidence>
<dbReference type="Proteomes" id="UP000176628">
    <property type="component" value="Unassembled WGS sequence"/>
</dbReference>
<evidence type="ECO:0000256" key="5">
    <source>
        <dbReference type="HAMAP-Rule" id="MF_01334"/>
    </source>
</evidence>
<dbReference type="GO" id="GO:0003735">
    <property type="term" value="F:structural constituent of ribosome"/>
    <property type="evidence" value="ECO:0007669"/>
    <property type="project" value="InterPro"/>
</dbReference>
<keyword evidence="1 5" id="KW-0699">rRNA-binding</keyword>
<dbReference type="HAMAP" id="MF_01334">
    <property type="entry name" value="Ribosomal_bL25_CTC"/>
    <property type="match status" value="1"/>
</dbReference>
<comment type="similarity">
    <text evidence="5">Belongs to the bacterial ribosomal protein bL25 family. CTC subfamily.</text>
</comment>
<dbReference type="EMBL" id="MFAV01000032">
    <property type="protein sequence ID" value="OGD86132.1"/>
    <property type="molecule type" value="Genomic_DNA"/>
</dbReference>
<evidence type="ECO:0000259" key="8">
    <source>
        <dbReference type="Pfam" id="PF14693"/>
    </source>
</evidence>
<dbReference type="GO" id="GO:0006412">
    <property type="term" value="P:translation"/>
    <property type="evidence" value="ECO:0007669"/>
    <property type="project" value="UniProtKB-UniRule"/>
</dbReference>
<dbReference type="InterPro" id="IPR020930">
    <property type="entry name" value="Ribosomal_uL5_bac-type"/>
</dbReference>
<dbReference type="Gene3D" id="2.40.240.10">
    <property type="entry name" value="Ribosomal Protein L25, Chain P"/>
    <property type="match status" value="1"/>
</dbReference>
<feature type="region of interest" description="Disordered" evidence="6">
    <location>
        <begin position="197"/>
        <end position="237"/>
    </location>
</feature>
<keyword evidence="3 5" id="KW-0689">Ribosomal protein</keyword>
<feature type="compositionally biased region" description="Basic and acidic residues" evidence="6">
    <location>
        <begin position="212"/>
        <end position="237"/>
    </location>
</feature>
<dbReference type="PANTHER" id="PTHR33284:SF1">
    <property type="entry name" value="RIBOSOMAL PROTEIN L25_GLN-TRNA SYNTHETASE, ANTI-CODON-BINDING DOMAIN-CONTAINING PROTEIN"/>
    <property type="match status" value="1"/>
</dbReference>
<dbReference type="SUPFAM" id="SSF50715">
    <property type="entry name" value="Ribosomal protein L25-like"/>
    <property type="match status" value="1"/>
</dbReference>
<feature type="domain" description="Large ribosomal subunit protein bL25 L25" evidence="7">
    <location>
        <begin position="8"/>
        <end position="92"/>
    </location>
</feature>
<evidence type="ECO:0000313" key="10">
    <source>
        <dbReference type="Proteomes" id="UP000176628"/>
    </source>
</evidence>
<dbReference type="InterPro" id="IPR020057">
    <property type="entry name" value="Ribosomal_bL25_b-dom"/>
</dbReference>
<gene>
    <name evidence="5" type="primary">rplY</name>
    <name evidence="5" type="synonym">ctc</name>
    <name evidence="9" type="ORF">A2Z23_01345</name>
</gene>
<dbReference type="InterPro" id="IPR037121">
    <property type="entry name" value="Ribosomal_bL25_C"/>
</dbReference>
<dbReference type="AlphaFoldDB" id="A0A1F5G2M2"/>
<dbReference type="InterPro" id="IPR029751">
    <property type="entry name" value="Ribosomal_L25_dom"/>
</dbReference>
<keyword evidence="2 5" id="KW-0694">RNA-binding</keyword>
<reference evidence="9 10" key="1">
    <citation type="journal article" date="2016" name="Nat. Commun.">
        <title>Thousands of microbial genomes shed light on interconnected biogeochemical processes in an aquifer system.</title>
        <authorList>
            <person name="Anantharaman K."/>
            <person name="Brown C.T."/>
            <person name="Hug L.A."/>
            <person name="Sharon I."/>
            <person name="Castelle C.J."/>
            <person name="Probst A.J."/>
            <person name="Thomas B.C."/>
            <person name="Singh A."/>
            <person name="Wilkins M.J."/>
            <person name="Karaoz U."/>
            <person name="Brodie E.L."/>
            <person name="Williams K.H."/>
            <person name="Hubbard S.S."/>
            <person name="Banfield J.F."/>
        </authorList>
    </citation>
    <scope>NUCLEOTIDE SEQUENCE [LARGE SCALE GENOMIC DNA]</scope>
</reference>
<protein>
    <recommendedName>
        <fullName evidence="5">Large ribosomal subunit protein bL25</fullName>
    </recommendedName>
    <alternativeName>
        <fullName evidence="5">General stress protein CTC</fullName>
    </alternativeName>
</protein>
<dbReference type="NCBIfam" id="TIGR00731">
    <property type="entry name" value="bL25_bact_ctc"/>
    <property type="match status" value="1"/>
</dbReference>